<dbReference type="GO" id="GO:0006751">
    <property type="term" value="P:glutathione catabolic process"/>
    <property type="evidence" value="ECO:0007669"/>
    <property type="project" value="UniProtKB-UniRule"/>
</dbReference>
<evidence type="ECO:0000256" key="4">
    <source>
        <dbReference type="ARBA" id="ARBA00022679"/>
    </source>
</evidence>
<evidence type="ECO:0000256" key="9">
    <source>
        <dbReference type="PIRSR" id="PIRSR600101-1"/>
    </source>
</evidence>
<comment type="PTM">
    <text evidence="11">Cleaved by autocatalysis into a large and a small subunit.</text>
</comment>
<dbReference type="Gene3D" id="3.60.20.40">
    <property type="match status" value="1"/>
</dbReference>
<dbReference type="InterPro" id="IPR051792">
    <property type="entry name" value="GGT_bact"/>
</dbReference>
<dbReference type="InterPro" id="IPR043137">
    <property type="entry name" value="GGT_ssub_C"/>
</dbReference>
<evidence type="ECO:0000256" key="3">
    <source>
        <dbReference type="ARBA" id="ARBA00009381"/>
    </source>
</evidence>
<keyword evidence="14" id="KW-1185">Reference proteome</keyword>
<keyword evidence="4 11" id="KW-0808">Transferase</keyword>
<dbReference type="EMBL" id="AODQ01000017">
    <property type="protein sequence ID" value="EMR03818.1"/>
    <property type="molecule type" value="Genomic_DNA"/>
</dbReference>
<comment type="catalytic activity">
    <reaction evidence="1 11">
        <text>an S-substituted glutathione + H2O = an S-substituted L-cysteinylglycine + L-glutamate</text>
        <dbReference type="Rhea" id="RHEA:59468"/>
        <dbReference type="ChEBI" id="CHEBI:15377"/>
        <dbReference type="ChEBI" id="CHEBI:29985"/>
        <dbReference type="ChEBI" id="CHEBI:90779"/>
        <dbReference type="ChEBI" id="CHEBI:143103"/>
        <dbReference type="EC" id="3.4.19.13"/>
    </reaction>
</comment>
<evidence type="ECO:0000256" key="2">
    <source>
        <dbReference type="ARBA" id="ARBA00001089"/>
    </source>
</evidence>
<dbReference type="PANTHER" id="PTHR43199:SF1">
    <property type="entry name" value="GLUTATHIONE HYDROLASE PROENZYME"/>
    <property type="match status" value="1"/>
</dbReference>
<dbReference type="PRINTS" id="PR01210">
    <property type="entry name" value="GGTRANSPTASE"/>
</dbReference>
<keyword evidence="12" id="KW-1133">Transmembrane helix</keyword>
<feature type="active site" description="Nucleophile" evidence="9">
    <location>
        <position position="408"/>
    </location>
</feature>
<comment type="subunit">
    <text evidence="11">This enzyme consists of two polypeptide chains, which are synthesized in precursor form from a single polypeptide.</text>
</comment>
<dbReference type="Pfam" id="PF01019">
    <property type="entry name" value="G_glu_transpept"/>
    <property type="match status" value="1"/>
</dbReference>
<dbReference type="InterPro" id="IPR029055">
    <property type="entry name" value="Ntn_hydrolases_N"/>
</dbReference>
<evidence type="ECO:0000256" key="5">
    <source>
        <dbReference type="ARBA" id="ARBA00022801"/>
    </source>
</evidence>
<dbReference type="PANTHER" id="PTHR43199">
    <property type="entry name" value="GLUTATHIONE HYDROLASE"/>
    <property type="match status" value="1"/>
</dbReference>
<evidence type="ECO:0000256" key="11">
    <source>
        <dbReference type="RuleBase" id="RU368036"/>
    </source>
</evidence>
<name>M7N5D0_9BACT</name>
<organism evidence="13 14">
    <name type="scientific">Cesiribacter andamanensis AMV16</name>
    <dbReference type="NCBI Taxonomy" id="1279009"/>
    <lineage>
        <taxon>Bacteria</taxon>
        <taxon>Pseudomonadati</taxon>
        <taxon>Bacteroidota</taxon>
        <taxon>Cytophagia</taxon>
        <taxon>Cytophagales</taxon>
        <taxon>Cesiribacteraceae</taxon>
        <taxon>Cesiribacter</taxon>
    </lineage>
</organism>
<proteinExistence type="inferred from homology"/>
<dbReference type="InterPro" id="IPR000101">
    <property type="entry name" value="GGT_peptidase"/>
</dbReference>
<feature type="binding site" evidence="10">
    <location>
        <position position="450"/>
    </location>
    <ligand>
        <name>L-glutamate</name>
        <dbReference type="ChEBI" id="CHEBI:29985"/>
    </ligand>
</feature>
<dbReference type="PATRIC" id="fig|1279009.4.peg.1077"/>
<evidence type="ECO:0000256" key="1">
    <source>
        <dbReference type="ARBA" id="ARBA00001049"/>
    </source>
</evidence>
<protein>
    <recommendedName>
        <fullName evidence="11">Glutathione hydrolase proenzyme</fullName>
        <ecNumber evidence="11">2.3.2.2</ecNumber>
        <ecNumber evidence="11">3.4.19.13</ecNumber>
    </recommendedName>
    <component>
        <recommendedName>
            <fullName evidence="11">Glutathione hydrolase large chain</fullName>
        </recommendedName>
    </component>
    <component>
        <recommendedName>
            <fullName evidence="11">Glutathione hydrolase small chain</fullName>
        </recommendedName>
    </component>
</protein>
<feature type="binding site" evidence="10">
    <location>
        <position position="501"/>
    </location>
    <ligand>
        <name>L-glutamate</name>
        <dbReference type="ChEBI" id="CHEBI:29985"/>
    </ligand>
</feature>
<evidence type="ECO:0000256" key="8">
    <source>
        <dbReference type="ARBA" id="ARBA00047417"/>
    </source>
</evidence>
<evidence type="ECO:0000256" key="7">
    <source>
        <dbReference type="ARBA" id="ARBA00023315"/>
    </source>
</evidence>
<comment type="similarity">
    <text evidence="3 11">Belongs to the gamma-glutamyltransferase family.</text>
</comment>
<comment type="caution">
    <text evidence="13">The sequence shown here is derived from an EMBL/GenBank/DDBJ whole genome shotgun (WGS) entry which is preliminary data.</text>
</comment>
<feature type="binding site" evidence="10">
    <location>
        <begin position="479"/>
        <end position="480"/>
    </location>
    <ligand>
        <name>L-glutamate</name>
        <dbReference type="ChEBI" id="CHEBI:29985"/>
    </ligand>
</feature>
<comment type="catalytic activity">
    <reaction evidence="2 11">
        <text>glutathione + H2O = L-cysteinylglycine + L-glutamate</text>
        <dbReference type="Rhea" id="RHEA:28807"/>
        <dbReference type="ChEBI" id="CHEBI:15377"/>
        <dbReference type="ChEBI" id="CHEBI:29985"/>
        <dbReference type="ChEBI" id="CHEBI:57925"/>
        <dbReference type="ChEBI" id="CHEBI:61694"/>
        <dbReference type="EC" id="3.4.19.13"/>
    </reaction>
</comment>
<evidence type="ECO:0000256" key="10">
    <source>
        <dbReference type="PIRSR" id="PIRSR600101-2"/>
    </source>
</evidence>
<dbReference type="NCBIfam" id="TIGR00066">
    <property type="entry name" value="g_glut_trans"/>
    <property type="match status" value="1"/>
</dbReference>
<dbReference type="SUPFAM" id="SSF56235">
    <property type="entry name" value="N-terminal nucleophile aminohydrolases (Ntn hydrolases)"/>
    <property type="match status" value="1"/>
</dbReference>
<keyword evidence="5 11" id="KW-0378">Hydrolase</keyword>
<dbReference type="EC" id="2.3.2.2" evidence="11"/>
<dbReference type="GO" id="GO:0103068">
    <property type="term" value="F:leukotriene C4 gamma-glutamyl transferase activity"/>
    <property type="evidence" value="ECO:0007669"/>
    <property type="project" value="UniProtKB-EC"/>
</dbReference>
<keyword evidence="7 11" id="KW-0012">Acyltransferase</keyword>
<evidence type="ECO:0000313" key="13">
    <source>
        <dbReference type="EMBL" id="EMR03818.1"/>
    </source>
</evidence>
<comment type="catalytic activity">
    <reaction evidence="8 11">
        <text>an N-terminal (5-L-glutamyl)-[peptide] + an alpha-amino acid = 5-L-glutamyl amino acid + an N-terminal L-alpha-aminoacyl-[peptide]</text>
        <dbReference type="Rhea" id="RHEA:23904"/>
        <dbReference type="Rhea" id="RHEA-COMP:9780"/>
        <dbReference type="Rhea" id="RHEA-COMP:9795"/>
        <dbReference type="ChEBI" id="CHEBI:77644"/>
        <dbReference type="ChEBI" id="CHEBI:78597"/>
        <dbReference type="ChEBI" id="CHEBI:78599"/>
        <dbReference type="ChEBI" id="CHEBI:78608"/>
        <dbReference type="EC" id="2.3.2.2"/>
    </reaction>
</comment>
<feature type="binding site" evidence="10">
    <location>
        <begin position="426"/>
        <end position="428"/>
    </location>
    <ligand>
        <name>L-glutamate</name>
        <dbReference type="ChEBI" id="CHEBI:29985"/>
    </ligand>
</feature>
<evidence type="ECO:0000256" key="12">
    <source>
        <dbReference type="SAM" id="Phobius"/>
    </source>
</evidence>
<dbReference type="PROSITE" id="PS00462">
    <property type="entry name" value="G_GLU_TRANSPEPTIDASE"/>
    <property type="match status" value="1"/>
</dbReference>
<feature type="binding site" evidence="10">
    <location>
        <position position="133"/>
    </location>
    <ligand>
        <name>L-glutamate</name>
        <dbReference type="ChEBI" id="CHEBI:29985"/>
    </ligand>
</feature>
<dbReference type="AlphaFoldDB" id="M7N5D0"/>
<dbReference type="eggNOG" id="COG0405">
    <property type="taxonomic scope" value="Bacteria"/>
</dbReference>
<dbReference type="InterPro" id="IPR043138">
    <property type="entry name" value="GGT_lsub"/>
</dbReference>
<keyword evidence="6 11" id="KW-0865">Zymogen</keyword>
<dbReference type="InterPro" id="IPR055262">
    <property type="entry name" value="GGT_CS"/>
</dbReference>
<evidence type="ECO:0000256" key="6">
    <source>
        <dbReference type="ARBA" id="ARBA00023145"/>
    </source>
</evidence>
<evidence type="ECO:0000313" key="14">
    <source>
        <dbReference type="Proteomes" id="UP000011910"/>
    </source>
</evidence>
<dbReference type="GO" id="GO:0006750">
    <property type="term" value="P:glutathione biosynthetic process"/>
    <property type="evidence" value="ECO:0007669"/>
    <property type="project" value="UniProtKB-KW"/>
</dbReference>
<dbReference type="Gene3D" id="1.10.246.130">
    <property type="match status" value="1"/>
</dbReference>
<reference evidence="13 14" key="1">
    <citation type="journal article" date="2013" name="Genome Announc.">
        <title>Draft Genome Sequence of Cesiribacter andamanensis Strain AMV16T, Isolated from a Soil Sample from a Mud Volcano in the Andaman Islands, India.</title>
        <authorList>
            <person name="Shivaji S."/>
            <person name="Ara S."/>
            <person name="Begum Z."/>
            <person name="Srinivas T.N."/>
            <person name="Singh A."/>
            <person name="Kumar Pinnaka A."/>
        </authorList>
    </citation>
    <scope>NUCLEOTIDE SEQUENCE [LARGE SCALE GENOMIC DNA]</scope>
    <source>
        <strain evidence="13 14">AMV16</strain>
    </source>
</reference>
<dbReference type="Proteomes" id="UP000011910">
    <property type="component" value="Unassembled WGS sequence"/>
</dbReference>
<feature type="transmembrane region" description="Helical" evidence="12">
    <location>
        <begin position="28"/>
        <end position="51"/>
    </location>
</feature>
<keyword evidence="12" id="KW-0812">Transmembrane</keyword>
<keyword evidence="11" id="KW-0317">Glutathione biosynthesis</keyword>
<comment type="pathway">
    <text evidence="11">Sulfur metabolism; glutathione metabolism.</text>
</comment>
<dbReference type="GO" id="GO:0036374">
    <property type="term" value="F:glutathione hydrolase activity"/>
    <property type="evidence" value="ECO:0007669"/>
    <property type="project" value="UniProtKB-UniRule"/>
</dbReference>
<dbReference type="UniPathway" id="UPA00204"/>
<keyword evidence="12" id="KW-0472">Membrane</keyword>
<dbReference type="EC" id="3.4.19.13" evidence="11"/>
<sequence>MPFQPPGLPVAKPRRAFQGILYSRTLPFLLISNLLMMLTKYAFSLLFLLLFGCREPDLLERGLVTEQAMVVSAHPLASAVGTEILRRGGNAADAAVATEFALAVVYPDAGNIGGGGFLVLRFADGTTDALDYRETAPAAAHRDMYLGRRGEVQEELSLKGHLAAGVPGTVDGMMRLHDRYGTLPWAELLQPAIELAERGFPLTRKEAKKLNQYHKDFVRYNTRRPEFVLRGRWRTGDTLRLPELAHTLRLIRDKGRAGFYEGETAENIVAEMERGGGIITKEDLLNYKALWRTPLTGHYKDYTIIAMPPPSSGGISLLQLLTISEQYPLAEWGWHTAQTAHLMIEAERRVYADRSRHLGDPDFWEVPVEGLLSREYILERMGNVDLEKASSSDAIYAGEPQFSESPNTTHYSIVDAQGNAVSATTTLNSTFGSLVFVDGSGFLLNNQMDDFSAKPGVPNQYGLLGEDANAIAPGKRMLSSMTPTILEKDGKLFMVVGSMGGSTIITTVYQIILNVVEHDLSMQGAVSAGRYHHQWKPDVVLSEWNSYNSGTYFPLLFKGHTLVPRFGTIGRAAAILVLPDGRLEGGADPRGDDAADGF</sequence>
<accession>M7N5D0</accession>
<gene>
    <name evidence="13" type="primary">ggt_1</name>
    <name evidence="13" type="ORF">ADICEAN_01061</name>
</gene>
<dbReference type="STRING" id="1279009.ADICEAN_01061"/>